<keyword evidence="2" id="KW-0479">Metal-binding</keyword>
<evidence type="ECO:0000256" key="2">
    <source>
        <dbReference type="ARBA" id="ARBA00022723"/>
    </source>
</evidence>
<evidence type="ECO:0000256" key="5">
    <source>
        <dbReference type="ARBA" id="ARBA00038887"/>
    </source>
</evidence>
<keyword evidence="8" id="KW-1185">Reference proteome</keyword>
<evidence type="ECO:0000313" key="8">
    <source>
        <dbReference type="Proteomes" id="UP000253918"/>
    </source>
</evidence>
<evidence type="ECO:0000256" key="4">
    <source>
        <dbReference type="ARBA" id="ARBA00022842"/>
    </source>
</evidence>
<dbReference type="Proteomes" id="UP000253918">
    <property type="component" value="Unassembled WGS sequence"/>
</dbReference>
<keyword evidence="3" id="KW-0862">Zinc</keyword>
<dbReference type="GO" id="GO:0046872">
    <property type="term" value="F:metal ion binding"/>
    <property type="evidence" value="ECO:0007669"/>
    <property type="project" value="UniProtKB-KW"/>
</dbReference>
<gene>
    <name evidence="7" type="ORF">DVW87_04810</name>
</gene>
<comment type="cofactor">
    <cofactor evidence="1">
        <name>Mg(2+)</name>
        <dbReference type="ChEBI" id="CHEBI:18420"/>
    </cofactor>
</comment>
<organism evidence="7 8">
    <name type="scientific">Sphingomonas aracearum</name>
    <dbReference type="NCBI Taxonomy" id="2283317"/>
    <lineage>
        <taxon>Bacteria</taxon>
        <taxon>Pseudomonadati</taxon>
        <taxon>Pseudomonadota</taxon>
        <taxon>Alphaproteobacteria</taxon>
        <taxon>Sphingomonadales</taxon>
        <taxon>Sphingomonadaceae</taxon>
        <taxon>Sphingomonas</taxon>
    </lineage>
</organism>
<keyword evidence="4" id="KW-0460">Magnesium</keyword>
<dbReference type="AlphaFoldDB" id="A0A369VZB9"/>
<dbReference type="Pfam" id="PF00480">
    <property type="entry name" value="ROK"/>
    <property type="match status" value="1"/>
</dbReference>
<dbReference type="Gene3D" id="3.30.420.40">
    <property type="match status" value="2"/>
</dbReference>
<dbReference type="SUPFAM" id="SSF53067">
    <property type="entry name" value="Actin-like ATPase domain"/>
    <property type="match status" value="1"/>
</dbReference>
<dbReference type="RefSeq" id="WP_114686567.1">
    <property type="nucleotide sequence ID" value="NZ_QQNB01000001.1"/>
</dbReference>
<dbReference type="GO" id="GO:0008865">
    <property type="term" value="F:fructokinase activity"/>
    <property type="evidence" value="ECO:0007669"/>
    <property type="project" value="UniProtKB-EC"/>
</dbReference>
<dbReference type="PANTHER" id="PTHR42742:SF3">
    <property type="entry name" value="FRUCTOKINASE"/>
    <property type="match status" value="1"/>
</dbReference>
<accession>A0A369VZB9</accession>
<protein>
    <recommendedName>
        <fullName evidence="5">fructokinase</fullName>
        <ecNumber evidence="5">2.7.1.4</ecNumber>
    </recommendedName>
</protein>
<proteinExistence type="predicted"/>
<dbReference type="CDD" id="cd24067">
    <property type="entry name" value="ASKHA_NBD_ROK_BsFRK-like"/>
    <property type="match status" value="1"/>
</dbReference>
<reference evidence="7 8" key="1">
    <citation type="submission" date="2018-07" db="EMBL/GenBank/DDBJ databases">
        <title>a novel species of Sphingomonas isolated from the rhizosphere soil of Araceae plant.</title>
        <authorList>
            <person name="Zhiyong W."/>
            <person name="Qinglan Z."/>
            <person name="Zhiwei F."/>
            <person name="Ding X."/>
            <person name="Gejiao W."/>
            <person name="Shixue Z."/>
        </authorList>
    </citation>
    <scope>NUCLEOTIDE SEQUENCE [LARGE SCALE GENOMIC DNA]</scope>
    <source>
        <strain evidence="7 8">WZY 27</strain>
    </source>
</reference>
<dbReference type="InterPro" id="IPR043129">
    <property type="entry name" value="ATPase_NBD"/>
</dbReference>
<evidence type="ECO:0000256" key="6">
    <source>
        <dbReference type="ARBA" id="ARBA00048451"/>
    </source>
</evidence>
<evidence type="ECO:0000256" key="1">
    <source>
        <dbReference type="ARBA" id="ARBA00001946"/>
    </source>
</evidence>
<comment type="caution">
    <text evidence="7">The sequence shown here is derived from an EMBL/GenBank/DDBJ whole genome shotgun (WGS) entry which is preliminary data.</text>
</comment>
<dbReference type="InterPro" id="IPR000600">
    <property type="entry name" value="ROK"/>
</dbReference>
<dbReference type="EMBL" id="QQNB01000001">
    <property type="protein sequence ID" value="RDE06987.1"/>
    <property type="molecule type" value="Genomic_DNA"/>
</dbReference>
<comment type="catalytic activity">
    <reaction evidence="6">
        <text>D-fructose + ATP = D-fructose 6-phosphate + ADP + H(+)</text>
        <dbReference type="Rhea" id="RHEA:16125"/>
        <dbReference type="ChEBI" id="CHEBI:15378"/>
        <dbReference type="ChEBI" id="CHEBI:30616"/>
        <dbReference type="ChEBI" id="CHEBI:37721"/>
        <dbReference type="ChEBI" id="CHEBI:61527"/>
        <dbReference type="ChEBI" id="CHEBI:456216"/>
        <dbReference type="EC" id="2.7.1.4"/>
    </reaction>
</comment>
<evidence type="ECO:0000313" key="7">
    <source>
        <dbReference type="EMBL" id="RDE06987.1"/>
    </source>
</evidence>
<dbReference type="OrthoDB" id="9783435at2"/>
<dbReference type="PANTHER" id="PTHR42742">
    <property type="entry name" value="TRANSCRIPTIONAL REPRESSOR MPRA"/>
    <property type="match status" value="1"/>
</dbReference>
<dbReference type="EC" id="2.7.1.4" evidence="5"/>
<evidence type="ECO:0000256" key="3">
    <source>
        <dbReference type="ARBA" id="ARBA00022833"/>
    </source>
</evidence>
<dbReference type="InterPro" id="IPR051804">
    <property type="entry name" value="Carb_Metab_Reg_Kinase/Isom"/>
</dbReference>
<sequence length="299" mass="30781">MTQPLFAGVELGGTKCICILATGPDDVREEVTIPTTRPDETLPAIEAVLDRWRDFAALGIASFGPVVIDRALPEYGSIAATPKPGWAHAPLAPRLGQRYGVPIGFDTDVVGAALAEGRWGAAMGLDDFAYATVGTGIGVGLIAGGRPVSGMTHSEFGHVRIARLAGDSFAGTCPFHGDCCEGLASGPSIQARTGIPGPELPSDHPAWNTVAHALAQLCHTLVLTGVPRRIVMGGGVMLGEADLFPRIRTRLRESLAGYIETAPLADMDGFVVPPALAGRAGPLGAIVLAEQALAATGAP</sequence>
<name>A0A369VZB9_9SPHN</name>